<name>A0A6N7XNM2_9ACTN</name>
<dbReference type="InterPro" id="IPR008978">
    <property type="entry name" value="HSP20-like_chaperone"/>
</dbReference>
<evidence type="ECO:0000259" key="3">
    <source>
        <dbReference type="PROSITE" id="PS01031"/>
    </source>
</evidence>
<dbReference type="EMBL" id="VUNC01000001">
    <property type="protein sequence ID" value="MST71549.1"/>
    <property type="molecule type" value="Genomic_DNA"/>
</dbReference>
<dbReference type="RefSeq" id="WP_154433321.1">
    <property type="nucleotide sequence ID" value="NZ_VUNC01000001.1"/>
</dbReference>
<proteinExistence type="inferred from homology"/>
<dbReference type="InterPro" id="IPR002068">
    <property type="entry name" value="A-crystallin/Hsp20_dom"/>
</dbReference>
<reference evidence="4 5" key="1">
    <citation type="submission" date="2019-08" db="EMBL/GenBank/DDBJ databases">
        <title>In-depth cultivation of the pig gut microbiome towards novel bacterial diversity and tailored functional studies.</title>
        <authorList>
            <person name="Wylensek D."/>
            <person name="Hitch T.C.A."/>
            <person name="Clavel T."/>
        </authorList>
    </citation>
    <scope>NUCLEOTIDE SEQUENCE [LARGE SCALE GENOMIC DNA]</scope>
    <source>
        <strain evidence="4 5">CA-Schmier-601-WT-1</strain>
    </source>
</reference>
<dbReference type="PROSITE" id="PS01031">
    <property type="entry name" value="SHSP"/>
    <property type="match status" value="1"/>
</dbReference>
<feature type="domain" description="SHSP" evidence="3">
    <location>
        <begin position="33"/>
        <end position="143"/>
    </location>
</feature>
<dbReference type="AlphaFoldDB" id="A0A6N7XNM2"/>
<evidence type="ECO:0000313" key="4">
    <source>
        <dbReference type="EMBL" id="MST71549.1"/>
    </source>
</evidence>
<evidence type="ECO:0000256" key="2">
    <source>
        <dbReference type="RuleBase" id="RU003616"/>
    </source>
</evidence>
<accession>A0A6N7XNM2</accession>
<gene>
    <name evidence="4" type="ORF">FYJ68_00195</name>
</gene>
<dbReference type="SUPFAM" id="SSF49764">
    <property type="entry name" value="HSP20-like chaperones"/>
    <property type="match status" value="1"/>
</dbReference>
<dbReference type="Gene3D" id="2.60.40.790">
    <property type="match status" value="1"/>
</dbReference>
<organism evidence="4 5">
    <name type="scientific">Olsenella porci</name>
    <dbReference type="NCBI Taxonomy" id="2652279"/>
    <lineage>
        <taxon>Bacteria</taxon>
        <taxon>Bacillati</taxon>
        <taxon>Actinomycetota</taxon>
        <taxon>Coriobacteriia</taxon>
        <taxon>Coriobacteriales</taxon>
        <taxon>Atopobiaceae</taxon>
        <taxon>Olsenella</taxon>
    </lineage>
</organism>
<protein>
    <submittedName>
        <fullName evidence="4">Hsp20 family protein</fullName>
    </submittedName>
</protein>
<dbReference type="InterPro" id="IPR031107">
    <property type="entry name" value="Small_HSP"/>
</dbReference>
<dbReference type="Pfam" id="PF00011">
    <property type="entry name" value="HSP20"/>
    <property type="match status" value="1"/>
</dbReference>
<keyword evidence="5" id="KW-1185">Reference proteome</keyword>
<comment type="caution">
    <text evidence="4">The sequence shown here is derived from an EMBL/GenBank/DDBJ whole genome shotgun (WGS) entry which is preliminary data.</text>
</comment>
<evidence type="ECO:0000313" key="5">
    <source>
        <dbReference type="Proteomes" id="UP000469325"/>
    </source>
</evidence>
<evidence type="ECO:0000256" key="1">
    <source>
        <dbReference type="PROSITE-ProRule" id="PRU00285"/>
    </source>
</evidence>
<sequence>MTSMIPYSSYDRALRRAFPWDAFDDFFGGPLVSAAEGNVFKMDVEDAGDRYVVSAELPNVKRDQIDVELNEGRLSISVDKKESDEEKGKNYLHKESGEWQATRGVYLKDASTQGLTAKLENGVLTVNVPKIQEKDSVTKVAID</sequence>
<comment type="similarity">
    <text evidence="1 2">Belongs to the small heat shock protein (HSP20) family.</text>
</comment>
<dbReference type="PANTHER" id="PTHR11527">
    <property type="entry name" value="HEAT-SHOCK PROTEIN 20 FAMILY MEMBER"/>
    <property type="match status" value="1"/>
</dbReference>
<dbReference type="Proteomes" id="UP000469325">
    <property type="component" value="Unassembled WGS sequence"/>
</dbReference>